<evidence type="ECO:0000313" key="2">
    <source>
        <dbReference type="Proteomes" id="UP001240150"/>
    </source>
</evidence>
<reference evidence="1 2" key="1">
    <citation type="submission" date="2023-06" db="EMBL/GenBank/DDBJ databases">
        <authorList>
            <person name="Yushchuk O."/>
            <person name="Binda E."/>
            <person name="Ruckert-Reed C."/>
            <person name="Fedorenko V."/>
            <person name="Kalinowski J."/>
            <person name="Marinelli F."/>
        </authorList>
    </citation>
    <scope>NUCLEOTIDE SEQUENCE [LARGE SCALE GENOMIC DNA]</scope>
    <source>
        <strain evidence="1 2">NRRL 3884</strain>
    </source>
</reference>
<organism evidence="1 2">
    <name type="scientific">Actinoplanes oblitus</name>
    <dbReference type="NCBI Taxonomy" id="3040509"/>
    <lineage>
        <taxon>Bacteria</taxon>
        <taxon>Bacillati</taxon>
        <taxon>Actinomycetota</taxon>
        <taxon>Actinomycetes</taxon>
        <taxon>Micromonosporales</taxon>
        <taxon>Micromonosporaceae</taxon>
        <taxon>Actinoplanes</taxon>
    </lineage>
</organism>
<gene>
    <name evidence="1" type="ORF">ACTOB_003722</name>
</gene>
<name>A0ABY8WQA8_9ACTN</name>
<dbReference type="EMBL" id="CP126980">
    <property type="protein sequence ID" value="WIN00046.1"/>
    <property type="molecule type" value="Genomic_DNA"/>
</dbReference>
<dbReference type="Proteomes" id="UP001240150">
    <property type="component" value="Chromosome"/>
</dbReference>
<protein>
    <submittedName>
        <fullName evidence="1">Uncharacterized protein</fullName>
    </submittedName>
</protein>
<evidence type="ECO:0000313" key="1">
    <source>
        <dbReference type="EMBL" id="WIN00046.1"/>
    </source>
</evidence>
<dbReference type="RefSeq" id="WP_284921504.1">
    <property type="nucleotide sequence ID" value="NZ_CP126980.1"/>
</dbReference>
<keyword evidence="2" id="KW-1185">Reference proteome</keyword>
<accession>A0ABY8WQA8</accession>
<sequence>MFSHWRHLPADTTPEAIADCVYRLFNADLDQLQAARTRADDNSNEMSFLAACSYRLLRLRSLSVGDVIGVTTVENTTWLACEPAGWRHIDSPEHITGHGLIPATAYEHLRRDRRA</sequence>
<proteinExistence type="predicted"/>